<name>A0A2R7YZS5_9ACTN</name>
<keyword evidence="2" id="KW-1185">Reference proteome</keyword>
<dbReference type="Gene3D" id="1.10.287.1060">
    <property type="entry name" value="ESAT-6-like"/>
    <property type="match status" value="1"/>
</dbReference>
<dbReference type="Proteomes" id="UP000244867">
    <property type="component" value="Unassembled WGS sequence"/>
</dbReference>
<dbReference type="EMBL" id="PYXZ01000002">
    <property type="protein sequence ID" value="PUA81887.1"/>
    <property type="molecule type" value="Genomic_DNA"/>
</dbReference>
<organism evidence="1 2">
    <name type="scientific">Nocardioides currus</name>
    <dbReference type="NCBI Taxonomy" id="2133958"/>
    <lineage>
        <taxon>Bacteria</taxon>
        <taxon>Bacillati</taxon>
        <taxon>Actinomycetota</taxon>
        <taxon>Actinomycetes</taxon>
        <taxon>Propionibacteriales</taxon>
        <taxon>Nocardioidaceae</taxon>
        <taxon>Nocardioides</taxon>
    </lineage>
</organism>
<reference evidence="1 2" key="1">
    <citation type="submission" date="2018-03" db="EMBL/GenBank/DDBJ databases">
        <authorList>
            <person name="Keele B.F."/>
        </authorList>
    </citation>
    <scope>NUCLEOTIDE SEQUENCE [LARGE SCALE GENOMIC DNA]</scope>
    <source>
        <strain evidence="1 2">IB-3</strain>
    </source>
</reference>
<evidence type="ECO:0000313" key="1">
    <source>
        <dbReference type="EMBL" id="PUA81887.1"/>
    </source>
</evidence>
<dbReference type="OrthoDB" id="5244663at2"/>
<dbReference type="AlphaFoldDB" id="A0A2R7YZS5"/>
<dbReference type="RefSeq" id="WP_133176456.1">
    <property type="nucleotide sequence ID" value="NZ_PYXZ01000002.1"/>
</dbReference>
<protein>
    <recommendedName>
        <fullName evidence="3">WXG100 family type VII secretion target</fullName>
    </recommendedName>
</protein>
<sequence length="87" mass="9225">MTWRGMDTEAVQALGADLRDAGARVQELAARLDAGLVGTDWTGQDATRFLECWESRLRPALEQADAALATAALIADGHVRDQTAASG</sequence>
<accession>A0A2R7YZS5</accession>
<gene>
    <name evidence="1" type="ORF">C7S10_07505</name>
</gene>
<comment type="caution">
    <text evidence="1">The sequence shown here is derived from an EMBL/GenBank/DDBJ whole genome shotgun (WGS) entry which is preliminary data.</text>
</comment>
<evidence type="ECO:0000313" key="2">
    <source>
        <dbReference type="Proteomes" id="UP000244867"/>
    </source>
</evidence>
<proteinExistence type="predicted"/>
<evidence type="ECO:0008006" key="3">
    <source>
        <dbReference type="Google" id="ProtNLM"/>
    </source>
</evidence>